<name>A0A1I0AB10_9BACI</name>
<dbReference type="InterPro" id="IPR025341">
    <property type="entry name" value="DUF4247"/>
</dbReference>
<dbReference type="Pfam" id="PF14042">
    <property type="entry name" value="DUF4247"/>
    <property type="match status" value="1"/>
</dbReference>
<reference evidence="2 3" key="1">
    <citation type="submission" date="2016-10" db="EMBL/GenBank/DDBJ databases">
        <authorList>
            <person name="de Groot N.N."/>
        </authorList>
    </citation>
    <scope>NUCLEOTIDE SEQUENCE [LARGE SCALE GENOMIC DNA]</scope>
    <source>
        <strain evidence="2 3">IBRC-M 10780</strain>
    </source>
</reference>
<dbReference type="EMBL" id="FOHE01000003">
    <property type="protein sequence ID" value="SES91332.1"/>
    <property type="molecule type" value="Genomic_DNA"/>
</dbReference>
<accession>A0A1I0AB10</accession>
<sequence length="218" mass="24045">MSCSFCCWRGIDLCKKSMLLIGLLLLLILLGACSSRGMQDGGSIRSEDIPEEPPKSEITETINHSSNYEVDDVIEANFPRMVTVEGDSSNAEVYATKQFKLSELSSVITTAIKPEEISDVKDNQQILIYPEHFVTLRESDEDQDVVMIEVASDEFVRRNYSPNFLSTYFSLRLLENMLGVDNWGSRQSRGSYTGMGGLGDSSSRGNTTFRGGGPGTGK</sequence>
<evidence type="ECO:0000313" key="3">
    <source>
        <dbReference type="Proteomes" id="UP000198618"/>
    </source>
</evidence>
<feature type="compositionally biased region" description="Polar residues" evidence="1">
    <location>
        <begin position="200"/>
        <end position="209"/>
    </location>
</feature>
<proteinExistence type="predicted"/>
<organism evidence="2 3">
    <name type="scientific">Oceanobacillus limi</name>
    <dbReference type="NCBI Taxonomy" id="930131"/>
    <lineage>
        <taxon>Bacteria</taxon>
        <taxon>Bacillati</taxon>
        <taxon>Bacillota</taxon>
        <taxon>Bacilli</taxon>
        <taxon>Bacillales</taxon>
        <taxon>Bacillaceae</taxon>
        <taxon>Oceanobacillus</taxon>
    </lineage>
</organism>
<keyword evidence="3" id="KW-1185">Reference proteome</keyword>
<protein>
    <recommendedName>
        <fullName evidence="4">DUF4247 domain-containing protein</fullName>
    </recommendedName>
</protein>
<dbReference type="AlphaFoldDB" id="A0A1I0AB10"/>
<evidence type="ECO:0008006" key="4">
    <source>
        <dbReference type="Google" id="ProtNLM"/>
    </source>
</evidence>
<evidence type="ECO:0000313" key="2">
    <source>
        <dbReference type="EMBL" id="SES91332.1"/>
    </source>
</evidence>
<dbReference type="Proteomes" id="UP000198618">
    <property type="component" value="Unassembled WGS sequence"/>
</dbReference>
<evidence type="ECO:0000256" key="1">
    <source>
        <dbReference type="SAM" id="MobiDB-lite"/>
    </source>
</evidence>
<feature type="region of interest" description="Disordered" evidence="1">
    <location>
        <begin position="194"/>
        <end position="218"/>
    </location>
</feature>
<gene>
    <name evidence="2" type="ORF">SAMN05216389_103158</name>
</gene>
<dbReference type="STRING" id="930131.SAMN05216389_103158"/>